<dbReference type="PANTHER" id="PTHR36617">
    <property type="entry name" value="PROTEIN, PUTATIVE-RELATED"/>
    <property type="match status" value="1"/>
</dbReference>
<name>A0A9J5WI94_SOLCO</name>
<accession>A0A9J5WI94</accession>
<dbReference type="PANTHER" id="PTHR36617:SF16">
    <property type="entry name" value="OS04G0516500 PROTEIN"/>
    <property type="match status" value="1"/>
</dbReference>
<sequence>MTSFWEDKWLGNSSLNEHFVGIYALDLQQEKPVDEAWSPQEFKGTQQSADRLWWKEDNIGLFRVSLTYKLLNQDSQPMINWLWKHIWKVKVPIKVTCVSTGCYPKNSSSIPKLKDNNMLWKIFISLRGIAWTMPRKIIEVLFSLEEVR</sequence>
<dbReference type="EMBL" id="JACXVP010000011">
    <property type="protein sequence ID" value="KAG5575298.1"/>
    <property type="molecule type" value="Genomic_DNA"/>
</dbReference>
<proteinExistence type="predicted"/>
<organism evidence="1 2">
    <name type="scientific">Solanum commersonii</name>
    <name type="common">Commerson's wild potato</name>
    <name type="synonym">Commerson's nightshade</name>
    <dbReference type="NCBI Taxonomy" id="4109"/>
    <lineage>
        <taxon>Eukaryota</taxon>
        <taxon>Viridiplantae</taxon>
        <taxon>Streptophyta</taxon>
        <taxon>Embryophyta</taxon>
        <taxon>Tracheophyta</taxon>
        <taxon>Spermatophyta</taxon>
        <taxon>Magnoliopsida</taxon>
        <taxon>eudicotyledons</taxon>
        <taxon>Gunneridae</taxon>
        <taxon>Pentapetalae</taxon>
        <taxon>asterids</taxon>
        <taxon>lamiids</taxon>
        <taxon>Solanales</taxon>
        <taxon>Solanaceae</taxon>
        <taxon>Solanoideae</taxon>
        <taxon>Solaneae</taxon>
        <taxon>Solanum</taxon>
    </lineage>
</organism>
<comment type="caution">
    <text evidence="1">The sequence shown here is derived from an EMBL/GenBank/DDBJ whole genome shotgun (WGS) entry which is preliminary data.</text>
</comment>
<reference evidence="1 2" key="1">
    <citation type="submission" date="2020-09" db="EMBL/GenBank/DDBJ databases">
        <title>De no assembly of potato wild relative species, Solanum commersonii.</title>
        <authorList>
            <person name="Cho K."/>
        </authorList>
    </citation>
    <scope>NUCLEOTIDE SEQUENCE [LARGE SCALE GENOMIC DNA]</scope>
    <source>
        <strain evidence="1">LZ3.2</strain>
        <tissue evidence="1">Leaf</tissue>
    </source>
</reference>
<evidence type="ECO:0000313" key="1">
    <source>
        <dbReference type="EMBL" id="KAG5575298.1"/>
    </source>
</evidence>
<gene>
    <name evidence="1" type="ORF">H5410_055432</name>
</gene>
<evidence type="ECO:0000313" key="2">
    <source>
        <dbReference type="Proteomes" id="UP000824120"/>
    </source>
</evidence>
<protein>
    <submittedName>
        <fullName evidence="1">Uncharacterized protein</fullName>
    </submittedName>
</protein>
<dbReference type="Proteomes" id="UP000824120">
    <property type="component" value="Chromosome 11"/>
</dbReference>
<keyword evidence="2" id="KW-1185">Reference proteome</keyword>
<dbReference type="AlphaFoldDB" id="A0A9J5WI94"/>